<dbReference type="GO" id="GO:0009755">
    <property type="term" value="P:hormone-mediated signaling pathway"/>
    <property type="evidence" value="ECO:0007669"/>
    <property type="project" value="TreeGrafter"/>
</dbReference>
<dbReference type="EMBL" id="AMZH03006743">
    <property type="protein sequence ID" value="RRT63049.1"/>
    <property type="molecule type" value="Genomic_DNA"/>
</dbReference>
<sequence length="200" mass="22065">MSLPTKAPIKTTCSLFRSLKPQQSIDLPSMATGAGSPCGACKFLRRKCTSDCIFAPYFGSDQSPAQFAAIHKVFGASNVSKLLAQVPVHDRCEAVATIAYEAQARIKDPVYGCVGHIFALQQQAQLAYRAALSRVLEDQQCQDNFSVFLQSDSEYGADGVLLMQQMGCREDVSTQEFCRKRTPHHEFGELQAMAQRMMRS</sequence>
<dbReference type="PANTHER" id="PTHR31529">
    <property type="entry name" value="LOB DOMAIN CONTAINING PROTEIN"/>
    <property type="match status" value="1"/>
</dbReference>
<dbReference type="PROSITE" id="PS50891">
    <property type="entry name" value="LOB"/>
    <property type="match status" value="1"/>
</dbReference>
<name>A0A426ZGE4_ENSVE</name>
<organism evidence="3 4">
    <name type="scientific">Ensete ventricosum</name>
    <name type="common">Abyssinian banana</name>
    <name type="synonym">Musa ensete</name>
    <dbReference type="NCBI Taxonomy" id="4639"/>
    <lineage>
        <taxon>Eukaryota</taxon>
        <taxon>Viridiplantae</taxon>
        <taxon>Streptophyta</taxon>
        <taxon>Embryophyta</taxon>
        <taxon>Tracheophyta</taxon>
        <taxon>Spermatophyta</taxon>
        <taxon>Magnoliopsida</taxon>
        <taxon>Liliopsida</taxon>
        <taxon>Zingiberales</taxon>
        <taxon>Musaceae</taxon>
        <taxon>Ensete</taxon>
    </lineage>
</organism>
<dbReference type="InterPro" id="IPR004883">
    <property type="entry name" value="LOB"/>
</dbReference>
<comment type="caution">
    <text evidence="3">The sequence shown here is derived from an EMBL/GenBank/DDBJ whole genome shotgun (WGS) entry which is preliminary data.</text>
</comment>
<comment type="similarity">
    <text evidence="1">Belongs to the LOB domain-containing protein family.</text>
</comment>
<dbReference type="GO" id="GO:0005634">
    <property type="term" value="C:nucleus"/>
    <property type="evidence" value="ECO:0007669"/>
    <property type="project" value="TreeGrafter"/>
</dbReference>
<evidence type="ECO:0000313" key="4">
    <source>
        <dbReference type="Proteomes" id="UP000287651"/>
    </source>
</evidence>
<gene>
    <name evidence="3" type="ORF">B296_00025774</name>
</gene>
<evidence type="ECO:0000256" key="1">
    <source>
        <dbReference type="ARBA" id="ARBA00005474"/>
    </source>
</evidence>
<accession>A0A426ZGE4</accession>
<feature type="domain" description="LOB" evidence="2">
    <location>
        <begin position="36"/>
        <end position="138"/>
    </location>
</feature>
<evidence type="ECO:0000259" key="2">
    <source>
        <dbReference type="PROSITE" id="PS50891"/>
    </source>
</evidence>
<dbReference type="GO" id="GO:0045893">
    <property type="term" value="P:positive regulation of DNA-templated transcription"/>
    <property type="evidence" value="ECO:0007669"/>
    <property type="project" value="TreeGrafter"/>
</dbReference>
<reference evidence="3 4" key="1">
    <citation type="journal article" date="2014" name="Agronomy (Basel)">
        <title>A Draft Genome Sequence for Ensete ventricosum, the Drought-Tolerant Tree Against Hunger.</title>
        <authorList>
            <person name="Harrison J."/>
            <person name="Moore K.A."/>
            <person name="Paszkiewicz K."/>
            <person name="Jones T."/>
            <person name="Grant M."/>
            <person name="Ambacheew D."/>
            <person name="Muzemil S."/>
            <person name="Studholme D.J."/>
        </authorList>
    </citation>
    <scope>NUCLEOTIDE SEQUENCE [LARGE SCALE GENOMIC DNA]</scope>
</reference>
<dbReference type="Proteomes" id="UP000287651">
    <property type="component" value="Unassembled WGS sequence"/>
</dbReference>
<dbReference type="AlphaFoldDB" id="A0A426ZGE4"/>
<dbReference type="Pfam" id="PF03195">
    <property type="entry name" value="LOB"/>
    <property type="match status" value="1"/>
</dbReference>
<proteinExistence type="inferred from homology"/>
<dbReference type="PANTHER" id="PTHR31529:SF26">
    <property type="entry name" value="LOB DOMAIN-CONTAINING PROTEIN CRL1"/>
    <property type="match status" value="1"/>
</dbReference>
<protein>
    <recommendedName>
        <fullName evidence="2">LOB domain-containing protein</fullName>
    </recommendedName>
</protein>
<evidence type="ECO:0000313" key="3">
    <source>
        <dbReference type="EMBL" id="RRT63049.1"/>
    </source>
</evidence>